<evidence type="ECO:0000256" key="2">
    <source>
        <dbReference type="ARBA" id="ARBA00001946"/>
    </source>
</evidence>
<dbReference type="EMBL" id="FOTC01000002">
    <property type="protein sequence ID" value="SFL02221.1"/>
    <property type="molecule type" value="Genomic_DNA"/>
</dbReference>
<protein>
    <submittedName>
        <fullName evidence="9">NUDIX domain-containing protein</fullName>
    </submittedName>
</protein>
<dbReference type="Pfam" id="PF00293">
    <property type="entry name" value="NUDIX"/>
    <property type="match status" value="1"/>
</dbReference>
<keyword evidence="4" id="KW-0378">Hydrolase</keyword>
<dbReference type="Gene3D" id="3.90.79.10">
    <property type="entry name" value="Nucleoside Triphosphate Pyrophosphohydrolase"/>
    <property type="match status" value="1"/>
</dbReference>
<feature type="domain" description="Nudix hydrolase" evidence="8">
    <location>
        <begin position="20"/>
        <end position="156"/>
    </location>
</feature>
<evidence type="ECO:0000313" key="9">
    <source>
        <dbReference type="EMBL" id="SFL02221.1"/>
    </source>
</evidence>
<keyword evidence="6" id="KW-0464">Manganese</keyword>
<dbReference type="AlphaFoldDB" id="A0A1I4EDH7"/>
<keyword evidence="5" id="KW-0460">Magnesium</keyword>
<evidence type="ECO:0000256" key="5">
    <source>
        <dbReference type="ARBA" id="ARBA00022842"/>
    </source>
</evidence>
<evidence type="ECO:0000256" key="7">
    <source>
        <dbReference type="SAM" id="MobiDB-lite"/>
    </source>
</evidence>
<reference evidence="10" key="1">
    <citation type="submission" date="2016-10" db="EMBL/GenBank/DDBJ databases">
        <authorList>
            <person name="Varghese N."/>
            <person name="Submissions S."/>
        </authorList>
    </citation>
    <scope>NUCLEOTIDE SEQUENCE [LARGE SCALE GENOMIC DNA]</scope>
    <source>
        <strain evidence="10">CGMCC 1.7738</strain>
    </source>
</reference>
<keyword evidence="3" id="KW-0479">Metal-binding</keyword>
<feature type="region of interest" description="Disordered" evidence="7">
    <location>
        <begin position="1"/>
        <end position="20"/>
    </location>
</feature>
<comment type="cofactor">
    <cofactor evidence="2">
        <name>Mg(2+)</name>
        <dbReference type="ChEBI" id="CHEBI:18420"/>
    </cofactor>
</comment>
<dbReference type="Proteomes" id="UP000199607">
    <property type="component" value="Unassembled WGS sequence"/>
</dbReference>
<evidence type="ECO:0000259" key="8">
    <source>
        <dbReference type="PROSITE" id="PS51462"/>
    </source>
</evidence>
<sequence length="202" mass="22464">MSMDLSGVTRHEPTSVEGASRRAAVLAPVLDRDGEPHLLFTKRADHLGEHAGQMSFPGGGEEPSDENDLQATALREAHEEIGLAPADVDVVGRLDDIETVTNYSVRPFVGRVPDVEFTPDEREVAEIVVLSVADLTNLDNYESERRDHPYYGDIRLHFFHVDGYTVWGATGRMLVQLLELATEWEMPPEVDRVVDPDADYPV</sequence>
<dbReference type="PANTHER" id="PTHR12992:SF11">
    <property type="entry name" value="MITOCHONDRIAL COENZYME A DIPHOSPHATASE NUDT8"/>
    <property type="match status" value="1"/>
</dbReference>
<dbReference type="InterPro" id="IPR000086">
    <property type="entry name" value="NUDIX_hydrolase_dom"/>
</dbReference>
<dbReference type="PROSITE" id="PS51462">
    <property type="entry name" value="NUDIX"/>
    <property type="match status" value="1"/>
</dbReference>
<gene>
    <name evidence="9" type="ORF">SAMN04487950_2000</name>
</gene>
<comment type="cofactor">
    <cofactor evidence="1">
        <name>Mn(2+)</name>
        <dbReference type="ChEBI" id="CHEBI:29035"/>
    </cofactor>
</comment>
<proteinExistence type="predicted"/>
<dbReference type="SUPFAM" id="SSF55811">
    <property type="entry name" value="Nudix"/>
    <property type="match status" value="1"/>
</dbReference>
<organism evidence="9 10">
    <name type="scientific">Halogranum rubrum</name>
    <dbReference type="NCBI Taxonomy" id="553466"/>
    <lineage>
        <taxon>Archaea</taxon>
        <taxon>Methanobacteriati</taxon>
        <taxon>Methanobacteriota</taxon>
        <taxon>Stenosarchaea group</taxon>
        <taxon>Halobacteria</taxon>
        <taxon>Halobacteriales</taxon>
        <taxon>Haloferacaceae</taxon>
    </lineage>
</organism>
<dbReference type="InterPro" id="IPR045121">
    <property type="entry name" value="CoAse"/>
</dbReference>
<evidence type="ECO:0000256" key="6">
    <source>
        <dbReference type="ARBA" id="ARBA00023211"/>
    </source>
</evidence>
<dbReference type="InterPro" id="IPR015797">
    <property type="entry name" value="NUDIX_hydrolase-like_dom_sf"/>
</dbReference>
<keyword evidence="10" id="KW-1185">Reference proteome</keyword>
<dbReference type="PANTHER" id="PTHR12992">
    <property type="entry name" value="NUDIX HYDROLASE"/>
    <property type="match status" value="1"/>
</dbReference>
<accession>A0A1I4EDH7</accession>
<dbReference type="GO" id="GO:0046872">
    <property type="term" value="F:metal ion binding"/>
    <property type="evidence" value="ECO:0007669"/>
    <property type="project" value="UniProtKB-KW"/>
</dbReference>
<evidence type="ECO:0000313" key="10">
    <source>
        <dbReference type="Proteomes" id="UP000199607"/>
    </source>
</evidence>
<name>A0A1I4EDH7_9EURY</name>
<dbReference type="CDD" id="cd03426">
    <property type="entry name" value="NUDIX_CoAse_Nudt7"/>
    <property type="match status" value="1"/>
</dbReference>
<dbReference type="GO" id="GO:0010945">
    <property type="term" value="F:coenzyme A diphosphatase activity"/>
    <property type="evidence" value="ECO:0007669"/>
    <property type="project" value="InterPro"/>
</dbReference>
<dbReference type="STRING" id="553466.SAMN04487950_2000"/>
<evidence type="ECO:0000256" key="4">
    <source>
        <dbReference type="ARBA" id="ARBA00022801"/>
    </source>
</evidence>
<evidence type="ECO:0000256" key="1">
    <source>
        <dbReference type="ARBA" id="ARBA00001936"/>
    </source>
</evidence>
<evidence type="ECO:0000256" key="3">
    <source>
        <dbReference type="ARBA" id="ARBA00022723"/>
    </source>
</evidence>